<dbReference type="Pfam" id="PF22892">
    <property type="entry name" value="DSRM_MRPL44"/>
    <property type="match status" value="1"/>
</dbReference>
<dbReference type="EMBL" id="FZQP02000393">
    <property type="protein sequence ID" value="VVC88790.1"/>
    <property type="molecule type" value="Genomic_DNA"/>
</dbReference>
<evidence type="ECO:0000259" key="11">
    <source>
        <dbReference type="PROSITE" id="PS50142"/>
    </source>
</evidence>
<sequence>MAFVRRFMPILSRLVQNTSSNQHQKIHRWVAPTLRELNRREDKNGGKIISPRNTYLEWNLEAELFAFGKRLKEDFDAALLFQAFTDRSYVIKEEMKQKEIKFDIKMKDNRELAEDGYKFMDEYIDLYLQAVLPKFPIEGVTGIKNHLLSEKVLANISFHLGTKDIILAAEYPVDNYKLANTFKAIVGALYRSSGEERTAHFVRDFVITQLQGQDVNEFLHIEDPWKLLKELISKAGSNIEPRLIGQAGTNTLLACYRVGIYINKEMLSAGFGETVNIAKEMASREALKKLFGTQENMYPINFRLKGIPKTNPEMRYQIAAS</sequence>
<dbReference type="GO" id="GO:0010468">
    <property type="term" value="P:regulation of gene expression"/>
    <property type="evidence" value="ECO:0007669"/>
    <property type="project" value="UniProtKB-ARBA"/>
</dbReference>
<dbReference type="GO" id="GO:0003725">
    <property type="term" value="F:double-stranded RNA binding"/>
    <property type="evidence" value="ECO:0007669"/>
    <property type="project" value="InterPro"/>
</dbReference>
<comment type="similarity">
    <text evidence="7">Belongs to the ribonuclease III family. Mitochondrion-specific ribosomal protein mL44 subfamily.</text>
</comment>
<reference evidence="12 13" key="1">
    <citation type="submission" date="2017-07" db="EMBL/GenBank/DDBJ databases">
        <authorList>
            <person name="Talla V."/>
            <person name="Backstrom N."/>
        </authorList>
    </citation>
    <scope>NUCLEOTIDE SEQUENCE [LARGE SCALE GENOMIC DNA]</scope>
</reference>
<dbReference type="FunFam" id="3.30.160.20:FF:000037">
    <property type="entry name" value="39S ribosomal protein L44, mitochondrial"/>
    <property type="match status" value="1"/>
</dbReference>
<dbReference type="InterPro" id="IPR036389">
    <property type="entry name" value="RNase_III_sf"/>
</dbReference>
<dbReference type="InterPro" id="IPR055189">
    <property type="entry name" value="RM44_endonuclase"/>
</dbReference>
<dbReference type="InterPro" id="IPR000999">
    <property type="entry name" value="RNase_III_dom"/>
</dbReference>
<dbReference type="GO" id="GO:1990904">
    <property type="term" value="C:ribonucleoprotein complex"/>
    <property type="evidence" value="ECO:0007669"/>
    <property type="project" value="UniProtKB-KW"/>
</dbReference>
<dbReference type="GO" id="GO:0005739">
    <property type="term" value="C:mitochondrion"/>
    <property type="evidence" value="ECO:0007669"/>
    <property type="project" value="UniProtKB-SubCell"/>
</dbReference>
<dbReference type="SUPFAM" id="SSF69065">
    <property type="entry name" value="RNase III domain-like"/>
    <property type="match status" value="1"/>
</dbReference>
<dbReference type="PROSITE" id="PS50142">
    <property type="entry name" value="RNASE_3_2"/>
    <property type="match status" value="1"/>
</dbReference>
<feature type="domain" description="RNase III" evidence="11">
    <location>
        <begin position="60"/>
        <end position="194"/>
    </location>
</feature>
<organism evidence="12 13">
    <name type="scientific">Leptidea sinapis</name>
    <dbReference type="NCBI Taxonomy" id="189913"/>
    <lineage>
        <taxon>Eukaryota</taxon>
        <taxon>Metazoa</taxon>
        <taxon>Ecdysozoa</taxon>
        <taxon>Arthropoda</taxon>
        <taxon>Hexapoda</taxon>
        <taxon>Insecta</taxon>
        <taxon>Pterygota</taxon>
        <taxon>Neoptera</taxon>
        <taxon>Endopterygota</taxon>
        <taxon>Lepidoptera</taxon>
        <taxon>Glossata</taxon>
        <taxon>Ditrysia</taxon>
        <taxon>Papilionoidea</taxon>
        <taxon>Pieridae</taxon>
        <taxon>Dismorphiinae</taxon>
        <taxon>Leptidea</taxon>
    </lineage>
</organism>
<evidence type="ECO:0000259" key="10">
    <source>
        <dbReference type="PROSITE" id="PS50137"/>
    </source>
</evidence>
<evidence type="ECO:0000256" key="2">
    <source>
        <dbReference type="ARBA" id="ARBA00022884"/>
    </source>
</evidence>
<evidence type="ECO:0000256" key="3">
    <source>
        <dbReference type="ARBA" id="ARBA00022946"/>
    </source>
</evidence>
<keyword evidence="5" id="KW-0496">Mitochondrion</keyword>
<dbReference type="CDD" id="cd19874">
    <property type="entry name" value="DSRM_MRPL44"/>
    <property type="match status" value="1"/>
</dbReference>
<protein>
    <recommendedName>
        <fullName evidence="8">Large ribosomal subunit protein mL44</fullName>
    </recommendedName>
</protein>
<proteinExistence type="inferred from homology"/>
<evidence type="ECO:0000256" key="1">
    <source>
        <dbReference type="ARBA" id="ARBA00004173"/>
    </source>
</evidence>
<dbReference type="SMART" id="SM00535">
    <property type="entry name" value="RIBOc"/>
    <property type="match status" value="1"/>
</dbReference>
<comment type="subcellular location">
    <subcellularLocation>
        <location evidence="1">Mitochondrion</location>
    </subcellularLocation>
</comment>
<dbReference type="Gene3D" id="1.10.1520.10">
    <property type="entry name" value="Ribonuclease III domain"/>
    <property type="match status" value="1"/>
</dbReference>
<dbReference type="InterPro" id="IPR014720">
    <property type="entry name" value="dsRBD_dom"/>
</dbReference>
<keyword evidence="3" id="KW-0809">Transit peptide</keyword>
<dbReference type="Pfam" id="PF22935">
    <property type="entry name" value="RM44_endonuclase"/>
    <property type="match status" value="1"/>
</dbReference>
<evidence type="ECO:0000256" key="7">
    <source>
        <dbReference type="ARBA" id="ARBA00024034"/>
    </source>
</evidence>
<dbReference type="Proteomes" id="UP000324832">
    <property type="component" value="Unassembled WGS sequence"/>
</dbReference>
<dbReference type="AlphaFoldDB" id="A0A5E4PTR3"/>
<evidence type="ECO:0000256" key="9">
    <source>
        <dbReference type="PROSITE-ProRule" id="PRU00266"/>
    </source>
</evidence>
<feature type="domain" description="DRBM" evidence="10">
    <location>
        <begin position="223"/>
        <end position="292"/>
    </location>
</feature>
<keyword evidence="13" id="KW-1185">Reference proteome</keyword>
<keyword evidence="2 9" id="KW-0694">RNA-binding</keyword>
<dbReference type="Gene3D" id="3.30.160.20">
    <property type="match status" value="1"/>
</dbReference>
<evidence type="ECO:0000313" key="13">
    <source>
        <dbReference type="Proteomes" id="UP000324832"/>
    </source>
</evidence>
<accession>A0A5E4PTR3</accession>
<dbReference type="InterPro" id="IPR044444">
    <property type="entry name" value="Ribosomal_mL44_DSRM_metazoa"/>
</dbReference>
<gene>
    <name evidence="12" type="ORF">LSINAPIS_LOCUS2068</name>
</gene>
<name>A0A5E4PTR3_9NEOP</name>
<evidence type="ECO:0000256" key="8">
    <source>
        <dbReference type="ARBA" id="ARBA00035187"/>
    </source>
</evidence>
<dbReference type="GO" id="GO:0005840">
    <property type="term" value="C:ribosome"/>
    <property type="evidence" value="ECO:0007669"/>
    <property type="project" value="UniProtKB-KW"/>
</dbReference>
<dbReference type="PROSITE" id="PS50137">
    <property type="entry name" value="DS_RBD"/>
    <property type="match status" value="1"/>
</dbReference>
<evidence type="ECO:0000256" key="6">
    <source>
        <dbReference type="ARBA" id="ARBA00023274"/>
    </source>
</evidence>
<keyword evidence="6" id="KW-0687">Ribonucleoprotein</keyword>
<evidence type="ECO:0000313" key="12">
    <source>
        <dbReference type="EMBL" id="VVC88790.1"/>
    </source>
</evidence>
<evidence type="ECO:0000256" key="5">
    <source>
        <dbReference type="ARBA" id="ARBA00023128"/>
    </source>
</evidence>
<evidence type="ECO:0000256" key="4">
    <source>
        <dbReference type="ARBA" id="ARBA00022980"/>
    </source>
</evidence>
<keyword evidence="4" id="KW-0689">Ribosomal protein</keyword>
<dbReference type="GO" id="GO:0006396">
    <property type="term" value="P:RNA processing"/>
    <property type="evidence" value="ECO:0007669"/>
    <property type="project" value="InterPro"/>
</dbReference>
<dbReference type="SUPFAM" id="SSF54768">
    <property type="entry name" value="dsRNA-binding domain-like"/>
    <property type="match status" value="1"/>
</dbReference>
<dbReference type="GO" id="GO:0004525">
    <property type="term" value="F:ribonuclease III activity"/>
    <property type="evidence" value="ECO:0007669"/>
    <property type="project" value="InterPro"/>
</dbReference>